<evidence type="ECO:0000256" key="1">
    <source>
        <dbReference type="SAM" id="Phobius"/>
    </source>
</evidence>
<evidence type="ECO:0000313" key="2">
    <source>
        <dbReference type="EMBL" id="KAB1158904.1"/>
    </source>
</evidence>
<dbReference type="EMBL" id="WAAU01000011">
    <property type="protein sequence ID" value="KAB1158904.1"/>
    <property type="molecule type" value="Genomic_DNA"/>
</dbReference>
<dbReference type="OrthoDB" id="1452610at2"/>
<comment type="caution">
    <text evidence="2">The sequence shown here is derived from an EMBL/GenBank/DDBJ whole genome shotgun (WGS) entry which is preliminary data.</text>
</comment>
<dbReference type="Proteomes" id="UP000467305">
    <property type="component" value="Unassembled WGS sequence"/>
</dbReference>
<keyword evidence="1" id="KW-0472">Membrane</keyword>
<feature type="transmembrane region" description="Helical" evidence="1">
    <location>
        <begin position="100"/>
        <end position="127"/>
    </location>
</feature>
<keyword evidence="1" id="KW-0812">Transmembrane</keyword>
<accession>A0A7J5AMS0</accession>
<name>A0A7J5AMS0_9FLAO</name>
<sequence>MLKRLMFINYCTQRIGLWDKKDLEDGVSHIFKTQLTFLLTPFIIIPYFIFASNINGAYLLVAIYGSFIWYSPFVNEKIKKIIVLKELVSEYKKINMTKKVFNFMIGILITALSVVFLIFSFSVFNYIE</sequence>
<dbReference type="RefSeq" id="WP_150899386.1">
    <property type="nucleotide sequence ID" value="NZ_WAAU01000011.1"/>
</dbReference>
<protein>
    <submittedName>
        <fullName evidence="2">Uncharacterized protein</fullName>
    </submittedName>
</protein>
<gene>
    <name evidence="2" type="ORF">F7018_07310</name>
</gene>
<reference evidence="2 3" key="1">
    <citation type="submission" date="2019-09" db="EMBL/GenBank/DDBJ databases">
        <authorList>
            <person name="Cao W.R."/>
        </authorList>
    </citation>
    <scope>NUCLEOTIDE SEQUENCE [LARGE SCALE GENOMIC DNA]</scope>
    <source>
        <strain evidence="3">a4</strain>
    </source>
</reference>
<dbReference type="AlphaFoldDB" id="A0A7J5AMS0"/>
<organism evidence="2 3">
    <name type="scientific">Tenacibaculum aiptasiae</name>
    <dbReference type="NCBI Taxonomy" id="426481"/>
    <lineage>
        <taxon>Bacteria</taxon>
        <taxon>Pseudomonadati</taxon>
        <taxon>Bacteroidota</taxon>
        <taxon>Flavobacteriia</taxon>
        <taxon>Flavobacteriales</taxon>
        <taxon>Flavobacteriaceae</taxon>
        <taxon>Tenacibaculum</taxon>
    </lineage>
</organism>
<feature type="transmembrane region" description="Helical" evidence="1">
    <location>
        <begin position="56"/>
        <end position="75"/>
    </location>
</feature>
<keyword evidence="3" id="KW-1185">Reference proteome</keyword>
<evidence type="ECO:0000313" key="3">
    <source>
        <dbReference type="Proteomes" id="UP000467305"/>
    </source>
</evidence>
<proteinExistence type="predicted"/>
<keyword evidence="1" id="KW-1133">Transmembrane helix</keyword>